<evidence type="ECO:0008006" key="2">
    <source>
        <dbReference type="Google" id="ProtNLM"/>
    </source>
</evidence>
<dbReference type="InterPro" id="IPR025345">
    <property type="entry name" value="DUF4249"/>
</dbReference>
<accession>A0A3B0SYR0</accession>
<evidence type="ECO:0000313" key="1">
    <source>
        <dbReference type="EMBL" id="VAW10718.1"/>
    </source>
</evidence>
<dbReference type="Pfam" id="PF14054">
    <property type="entry name" value="DUF4249"/>
    <property type="match status" value="1"/>
</dbReference>
<dbReference type="PROSITE" id="PS51257">
    <property type="entry name" value="PROKAR_LIPOPROTEIN"/>
    <property type="match status" value="1"/>
</dbReference>
<dbReference type="AlphaFoldDB" id="A0A3B0SYR0"/>
<proteinExistence type="predicted"/>
<reference evidence="1" key="1">
    <citation type="submission" date="2018-06" db="EMBL/GenBank/DDBJ databases">
        <authorList>
            <person name="Zhirakovskaya E."/>
        </authorList>
    </citation>
    <scope>NUCLEOTIDE SEQUENCE</scope>
</reference>
<gene>
    <name evidence="1" type="ORF">MNBD_BACTEROID03-2752</name>
</gene>
<protein>
    <recommendedName>
        <fullName evidence="2">DUF4249 domain-containing protein</fullName>
    </recommendedName>
</protein>
<dbReference type="EMBL" id="UOEL01000034">
    <property type="protein sequence ID" value="VAW10718.1"/>
    <property type="molecule type" value="Genomic_DNA"/>
</dbReference>
<name>A0A3B0SYR0_9ZZZZ</name>
<sequence>MKKYIVLFVVALLLFTACQKVVDADKLLDTEEKVFVQSYLSPQDTVFRVHVSRVFPSIGTPLSVRDDEANEAKFLIKDAQVSISDETGNSTNLSYSEENRAYLANANTLVIMSNQSYFLKVITDGETFNASCQIPEKVAEINGRINLRDNGFGGQDADIDLSFQDLIGKRNFYVLGGLVTTTYQYQGEEPQTSSYPLFFDSDKFLSDALEDGGILNGRSLNSFGGEIDILDATITLQLTNVEEILFQNLKSAATNANADGNPFVEYSIAPNNFKEEGAIGVFAGYQLTEKVIELDL</sequence>
<organism evidence="1">
    <name type="scientific">hydrothermal vent metagenome</name>
    <dbReference type="NCBI Taxonomy" id="652676"/>
    <lineage>
        <taxon>unclassified sequences</taxon>
        <taxon>metagenomes</taxon>
        <taxon>ecological metagenomes</taxon>
    </lineage>
</organism>